<protein>
    <recommendedName>
        <fullName evidence="3">Kinase</fullName>
    </recommendedName>
</protein>
<name>T5KE97_MICMQ</name>
<sequence length="177" mass="20005">MTLTGSGSTRLVILRGDAASGKTTTARALRPALGQRVAIISQDHFRRELLHDPNRLRRSRAASILIVGAARQALDLGYDVILDGIFNLRDYAEAFESLYLDHRGTTGIYQFDVGLEETIRRHAGRPLANTFGEDEIRRWHDGWQPLPWFDERRVGPETTTDQLVTMILEDLGHRIVD</sequence>
<dbReference type="EMBL" id="ATAO01000206">
    <property type="protein sequence ID" value="EQM74480.1"/>
    <property type="molecule type" value="Genomic_DNA"/>
</dbReference>
<dbReference type="Gene3D" id="3.40.50.300">
    <property type="entry name" value="P-loop containing nucleotide triphosphate hydrolases"/>
    <property type="match status" value="1"/>
</dbReference>
<dbReference type="RefSeq" id="WP_021200576.1">
    <property type="nucleotide sequence ID" value="NZ_ATAO01000206.1"/>
</dbReference>
<comment type="caution">
    <text evidence="1">The sequence shown here is derived from an EMBL/GenBank/DDBJ whole genome shotgun (WGS) entry which is preliminary data.</text>
</comment>
<evidence type="ECO:0000313" key="2">
    <source>
        <dbReference type="Proteomes" id="UP000016033"/>
    </source>
</evidence>
<organism evidence="1 2">
    <name type="scientific">Microbacterium maritypicum MF109</name>
    <dbReference type="NCBI Taxonomy" id="1333857"/>
    <lineage>
        <taxon>Bacteria</taxon>
        <taxon>Bacillati</taxon>
        <taxon>Actinomycetota</taxon>
        <taxon>Actinomycetes</taxon>
        <taxon>Micrococcales</taxon>
        <taxon>Microbacteriaceae</taxon>
        <taxon>Microbacterium</taxon>
    </lineage>
</organism>
<dbReference type="Pfam" id="PF13671">
    <property type="entry name" value="AAA_33"/>
    <property type="match status" value="1"/>
</dbReference>
<evidence type="ECO:0000313" key="1">
    <source>
        <dbReference type="EMBL" id="EQM74480.1"/>
    </source>
</evidence>
<gene>
    <name evidence="1" type="ORF">L687_03220</name>
</gene>
<dbReference type="Proteomes" id="UP000016033">
    <property type="component" value="Unassembled WGS sequence"/>
</dbReference>
<dbReference type="SUPFAM" id="SSF52540">
    <property type="entry name" value="P-loop containing nucleoside triphosphate hydrolases"/>
    <property type="match status" value="1"/>
</dbReference>
<accession>T5KE97</accession>
<dbReference type="AlphaFoldDB" id="T5KE97"/>
<dbReference type="InterPro" id="IPR027417">
    <property type="entry name" value="P-loop_NTPase"/>
</dbReference>
<reference evidence="1 2" key="1">
    <citation type="journal article" date="2013" name="Genome Announc.">
        <title>Whole-genome sequences of five oyster-associated bacteria show potential for crude oil hydrocarbon degradation.</title>
        <authorList>
            <person name="Chauhan A."/>
            <person name="Green S."/>
            <person name="Pathak A."/>
            <person name="Thomas J."/>
            <person name="Venkatramanan R."/>
        </authorList>
    </citation>
    <scope>NUCLEOTIDE SEQUENCE [LARGE SCALE GENOMIC DNA]</scope>
    <source>
        <strain evidence="1 2">MF109</strain>
    </source>
</reference>
<dbReference type="PATRIC" id="fig|1333857.3.peg.2630"/>
<proteinExistence type="predicted"/>
<evidence type="ECO:0008006" key="3">
    <source>
        <dbReference type="Google" id="ProtNLM"/>
    </source>
</evidence>